<dbReference type="InParanoid" id="A0A078A1K1"/>
<dbReference type="InterPro" id="IPR040079">
    <property type="entry name" value="Glutathione_S-Trfase"/>
</dbReference>
<gene>
    <name evidence="6" type="primary">Contig9050.g9683</name>
    <name evidence="6" type="ORF">STYLEM_4310</name>
</gene>
<evidence type="ECO:0000256" key="1">
    <source>
        <dbReference type="ARBA" id="ARBA00004496"/>
    </source>
</evidence>
<dbReference type="GO" id="GO:0004364">
    <property type="term" value="F:glutathione transferase activity"/>
    <property type="evidence" value="ECO:0007669"/>
    <property type="project" value="TreeGrafter"/>
</dbReference>
<reference evidence="6 7" key="1">
    <citation type="submission" date="2014-06" db="EMBL/GenBank/DDBJ databases">
        <authorList>
            <person name="Swart Estienne"/>
        </authorList>
    </citation>
    <scope>NUCLEOTIDE SEQUENCE [LARGE SCALE GENOMIC DNA]</scope>
    <source>
        <strain evidence="6 7">130c</strain>
    </source>
</reference>
<keyword evidence="2" id="KW-0963">Cytoplasm</keyword>
<dbReference type="Pfam" id="PF00043">
    <property type="entry name" value="GST_C"/>
    <property type="match status" value="1"/>
</dbReference>
<evidence type="ECO:0000256" key="2">
    <source>
        <dbReference type="ARBA" id="ARBA00022490"/>
    </source>
</evidence>
<dbReference type="PANTHER" id="PTHR43917">
    <property type="match status" value="1"/>
</dbReference>
<dbReference type="SFLD" id="SFLDS00019">
    <property type="entry name" value="Glutathione_Transferase_(cytos"/>
    <property type="match status" value="1"/>
</dbReference>
<dbReference type="InterPro" id="IPR036249">
    <property type="entry name" value="Thioredoxin-like_sf"/>
</dbReference>
<dbReference type="Pfam" id="PF13417">
    <property type="entry name" value="GST_N_3"/>
    <property type="match status" value="1"/>
</dbReference>
<dbReference type="EMBL" id="CCKQ01004174">
    <property type="protein sequence ID" value="CDW75323.1"/>
    <property type="molecule type" value="Genomic_DNA"/>
</dbReference>
<dbReference type="Proteomes" id="UP000039865">
    <property type="component" value="Unassembled WGS sequence"/>
</dbReference>
<dbReference type="SFLD" id="SFLDG01153">
    <property type="entry name" value="Main.4:_Theta-like"/>
    <property type="match status" value="1"/>
</dbReference>
<protein>
    <submittedName>
        <fullName evidence="6">Glutathione s-transferase domain-containing protein</fullName>
    </submittedName>
</protein>
<name>A0A078A1K1_STYLE</name>
<evidence type="ECO:0000259" key="4">
    <source>
        <dbReference type="PROSITE" id="PS50404"/>
    </source>
</evidence>
<evidence type="ECO:0000313" key="6">
    <source>
        <dbReference type="EMBL" id="CDW75323.1"/>
    </source>
</evidence>
<dbReference type="InterPro" id="IPR004046">
    <property type="entry name" value="GST_C"/>
</dbReference>
<feature type="domain" description="GST N-terminal" evidence="4">
    <location>
        <begin position="5"/>
        <end position="92"/>
    </location>
</feature>
<sequence>MSSTKKLIIYNDPNSAPCRAVVSFCKLNNIPFELVETSVAKMQVFQPEFKKINPIQQIPAIKEIDTQTGEEWTLGESHAILRYLINTRQLPDHWYPKEPRLRAKVDQYLDWHHTFLRQGSSIFVFMKLFAPKLFQKTLPEEQLKFQFTYLTRSLSLMERWLAQSKYLCGEQMTIADISAACELIQTKFIAFDLAKWPKVQAWLKHMVEENPTILEVHQPFLKFASELTGQAKL</sequence>
<dbReference type="FunFam" id="1.20.1050.10:FF:000039">
    <property type="entry name" value="Glutathione S-transferase theta-1"/>
    <property type="match status" value="1"/>
</dbReference>
<dbReference type="SFLD" id="SFLDG00358">
    <property type="entry name" value="Main_(cytGST)"/>
    <property type="match status" value="1"/>
</dbReference>
<dbReference type="OrthoDB" id="422574at2759"/>
<dbReference type="PROSITE" id="PS50404">
    <property type="entry name" value="GST_NTER"/>
    <property type="match status" value="1"/>
</dbReference>
<evidence type="ECO:0000259" key="5">
    <source>
        <dbReference type="PROSITE" id="PS50405"/>
    </source>
</evidence>
<dbReference type="Gene3D" id="3.40.30.10">
    <property type="entry name" value="Glutaredoxin"/>
    <property type="match status" value="1"/>
</dbReference>
<dbReference type="Gene3D" id="1.20.1050.10">
    <property type="match status" value="1"/>
</dbReference>
<organism evidence="6 7">
    <name type="scientific">Stylonychia lemnae</name>
    <name type="common">Ciliate</name>
    <dbReference type="NCBI Taxonomy" id="5949"/>
    <lineage>
        <taxon>Eukaryota</taxon>
        <taxon>Sar</taxon>
        <taxon>Alveolata</taxon>
        <taxon>Ciliophora</taxon>
        <taxon>Intramacronucleata</taxon>
        <taxon>Spirotrichea</taxon>
        <taxon>Stichotrichia</taxon>
        <taxon>Sporadotrichida</taxon>
        <taxon>Oxytrichidae</taxon>
        <taxon>Stylonychinae</taxon>
        <taxon>Stylonychia</taxon>
    </lineage>
</organism>
<dbReference type="AlphaFoldDB" id="A0A078A1K1"/>
<dbReference type="SUPFAM" id="SSF52833">
    <property type="entry name" value="Thioredoxin-like"/>
    <property type="match status" value="1"/>
</dbReference>
<keyword evidence="3 6" id="KW-0808">Transferase</keyword>
<dbReference type="InterPro" id="IPR051369">
    <property type="entry name" value="GST_Theta"/>
</dbReference>
<keyword evidence="7" id="KW-1185">Reference proteome</keyword>
<dbReference type="PANTHER" id="PTHR43917:SF8">
    <property type="entry name" value="GH16740P-RELATED"/>
    <property type="match status" value="1"/>
</dbReference>
<dbReference type="OMA" id="AKGAHKQ"/>
<comment type="subcellular location">
    <subcellularLocation>
        <location evidence="1">Cytoplasm</location>
    </subcellularLocation>
</comment>
<proteinExistence type="predicted"/>
<dbReference type="GO" id="GO:0006749">
    <property type="term" value="P:glutathione metabolic process"/>
    <property type="evidence" value="ECO:0007669"/>
    <property type="project" value="TreeGrafter"/>
</dbReference>
<feature type="domain" description="GST C-terminal" evidence="5">
    <location>
        <begin position="98"/>
        <end position="233"/>
    </location>
</feature>
<evidence type="ECO:0000313" key="7">
    <source>
        <dbReference type="Proteomes" id="UP000039865"/>
    </source>
</evidence>
<dbReference type="PROSITE" id="PS50405">
    <property type="entry name" value="GST_CTER"/>
    <property type="match status" value="1"/>
</dbReference>
<dbReference type="InterPro" id="IPR004045">
    <property type="entry name" value="Glutathione_S-Trfase_N"/>
</dbReference>
<accession>A0A078A1K1</accession>
<dbReference type="InterPro" id="IPR036282">
    <property type="entry name" value="Glutathione-S-Trfase_C_sf"/>
</dbReference>
<dbReference type="InterPro" id="IPR010987">
    <property type="entry name" value="Glutathione-S-Trfase_C-like"/>
</dbReference>
<evidence type="ECO:0000256" key="3">
    <source>
        <dbReference type="ARBA" id="ARBA00022679"/>
    </source>
</evidence>
<dbReference type="GO" id="GO:0005737">
    <property type="term" value="C:cytoplasm"/>
    <property type="evidence" value="ECO:0007669"/>
    <property type="project" value="UniProtKB-SubCell"/>
</dbReference>
<dbReference type="SUPFAM" id="SSF47616">
    <property type="entry name" value="GST C-terminal domain-like"/>
    <property type="match status" value="1"/>
</dbReference>